<sequence length="368" mass="37876">MVGTGKDTPSPNATAAAAGAVRPGRLIDSPPTAAAPHGALLAITAVKPAGQDTVEVSTRPATISELLGQTWANIKRALDPHQIQITPQLKNLKATYVPNPDGADASASAALELDMSDAVPLPGGAQAALNGSLELDPSVMFSYQGSRGMLAPEQARVGFDLGAHARWHLTAGLTGSTGRVKIPVATLTASPVVMVGQVPVVITLNVTLCAEVSADGTVTVDTTQAIDGNWAIHADYTKTAGWTSTTEPVATTISPVNASINGHASVRTGLEADGSVALYDALGVKATVEPYLRADVDGTVSIDSANRVPTVQGQARLYGGLDVNGAVLARIAVLGTPLAEHDIPFPVYHHEWPILTRQFALPGAQPAR</sequence>
<protein>
    <submittedName>
        <fullName evidence="2">Uncharacterized protein</fullName>
    </submittedName>
</protein>
<organism evidence="2 3">
    <name type="scientific">Streptacidiphilus pinicola</name>
    <dbReference type="NCBI Taxonomy" id="2219663"/>
    <lineage>
        <taxon>Bacteria</taxon>
        <taxon>Bacillati</taxon>
        <taxon>Actinomycetota</taxon>
        <taxon>Actinomycetes</taxon>
        <taxon>Kitasatosporales</taxon>
        <taxon>Streptomycetaceae</taxon>
        <taxon>Streptacidiphilus</taxon>
    </lineage>
</organism>
<keyword evidence="3" id="KW-1185">Reference proteome</keyword>
<dbReference type="AlphaFoldDB" id="A0A2X0JXN2"/>
<dbReference type="EMBL" id="QKYN01000139">
    <property type="protein sequence ID" value="RAG81755.1"/>
    <property type="molecule type" value="Genomic_DNA"/>
</dbReference>
<evidence type="ECO:0000313" key="2">
    <source>
        <dbReference type="EMBL" id="RAG81755.1"/>
    </source>
</evidence>
<proteinExistence type="predicted"/>
<feature type="region of interest" description="Disordered" evidence="1">
    <location>
        <begin position="1"/>
        <end position="33"/>
    </location>
</feature>
<name>A0A2X0JXN2_9ACTN</name>
<dbReference type="Proteomes" id="UP000248889">
    <property type="component" value="Unassembled WGS sequence"/>
</dbReference>
<reference evidence="2 3" key="1">
    <citation type="submission" date="2018-06" db="EMBL/GenBank/DDBJ databases">
        <title>Streptacidiphilus pinicola sp. nov., isolated from pine grove soil.</title>
        <authorList>
            <person name="Roh S.G."/>
            <person name="Park S."/>
            <person name="Kim M.-K."/>
            <person name="Yun B.-R."/>
            <person name="Park J."/>
            <person name="Kim M.J."/>
            <person name="Kim Y.S."/>
            <person name="Kim S.B."/>
        </authorList>
    </citation>
    <scope>NUCLEOTIDE SEQUENCE [LARGE SCALE GENOMIC DNA]</scope>
    <source>
        <strain evidence="2 3">MMS16-CNU450</strain>
    </source>
</reference>
<evidence type="ECO:0000256" key="1">
    <source>
        <dbReference type="SAM" id="MobiDB-lite"/>
    </source>
</evidence>
<evidence type="ECO:0000313" key="3">
    <source>
        <dbReference type="Proteomes" id="UP000248889"/>
    </source>
</evidence>
<gene>
    <name evidence="2" type="ORF">DN069_31130</name>
</gene>
<comment type="caution">
    <text evidence="2">The sequence shown here is derived from an EMBL/GenBank/DDBJ whole genome shotgun (WGS) entry which is preliminary data.</text>
</comment>
<accession>A0A2X0JXN2</accession>